<feature type="disulfide bond" evidence="3">
    <location>
        <begin position="13"/>
        <end position="59"/>
    </location>
</feature>
<feature type="non-terminal residue" evidence="5">
    <location>
        <position position="1"/>
    </location>
</feature>
<protein>
    <submittedName>
        <fullName evidence="5">Frizzled receptor 1</fullName>
    </submittedName>
</protein>
<evidence type="ECO:0000313" key="5">
    <source>
        <dbReference type="EMBL" id="AGC79723.1"/>
    </source>
</evidence>
<dbReference type="InterPro" id="IPR020067">
    <property type="entry name" value="Frizzled_dom"/>
</dbReference>
<dbReference type="GO" id="GO:0042813">
    <property type="term" value="F:Wnt receptor activity"/>
    <property type="evidence" value="ECO:0007669"/>
    <property type="project" value="TreeGrafter"/>
</dbReference>
<proteinExistence type="evidence at transcript level"/>
<dbReference type="Pfam" id="PF01392">
    <property type="entry name" value="Fz"/>
    <property type="match status" value="1"/>
</dbReference>
<dbReference type="EMBL" id="JX415208">
    <property type="protein sequence ID" value="AGC79723.1"/>
    <property type="molecule type" value="mRNA"/>
</dbReference>
<reference evidence="5" key="1">
    <citation type="journal article" date="2013" name="Evol. Dev.">
        <title>Expression of Wnt pathway genes in polyps and medusa-like structures of Ectopleura larynx (Cnidaria: Hydrozoa).</title>
        <authorList>
            <person name="Nawrocki A.M."/>
            <person name="Cartwright P."/>
        </authorList>
    </citation>
    <scope>NUCLEOTIDE SEQUENCE</scope>
</reference>
<organism evidence="5">
    <name type="scientific">Ectopleura larynx</name>
    <dbReference type="NCBI Taxonomy" id="264052"/>
    <lineage>
        <taxon>Eukaryota</taxon>
        <taxon>Metazoa</taxon>
        <taxon>Cnidaria</taxon>
        <taxon>Hydrozoa</taxon>
        <taxon>Hydroidolina</taxon>
        <taxon>Anthoathecata</taxon>
        <taxon>Aplanulata</taxon>
        <taxon>Tubulariidae</taxon>
        <taxon>Ectopleura</taxon>
    </lineage>
</organism>
<feature type="domain" description="FZ" evidence="4">
    <location>
        <begin position="1"/>
        <end position="107"/>
    </location>
</feature>
<dbReference type="PANTHER" id="PTHR11309:SF47">
    <property type="entry name" value="FRIZZLED"/>
    <property type="match status" value="1"/>
</dbReference>
<feature type="non-terminal residue" evidence="5">
    <location>
        <position position="107"/>
    </location>
</feature>
<dbReference type="PANTHER" id="PTHR11309">
    <property type="entry name" value="FRIZZLED"/>
    <property type="match status" value="1"/>
</dbReference>
<dbReference type="InterPro" id="IPR036790">
    <property type="entry name" value="Frizzled_dom_sf"/>
</dbReference>
<dbReference type="GO" id="GO:0060070">
    <property type="term" value="P:canonical Wnt signaling pathway"/>
    <property type="evidence" value="ECO:0007669"/>
    <property type="project" value="TreeGrafter"/>
</dbReference>
<dbReference type="SUPFAM" id="SSF63501">
    <property type="entry name" value="Frizzled cysteine-rich domain"/>
    <property type="match status" value="1"/>
</dbReference>
<evidence type="ECO:0000256" key="2">
    <source>
        <dbReference type="ARBA" id="ARBA00023157"/>
    </source>
</evidence>
<comment type="caution">
    <text evidence="3">Lacks conserved residue(s) required for the propagation of feature annotation.</text>
</comment>
<dbReference type="GO" id="GO:0017147">
    <property type="term" value="F:Wnt-protein binding"/>
    <property type="evidence" value="ECO:0007669"/>
    <property type="project" value="TreeGrafter"/>
</dbReference>
<dbReference type="InterPro" id="IPR015526">
    <property type="entry name" value="Frizzled/SFRP"/>
</dbReference>
<evidence type="ECO:0000256" key="3">
    <source>
        <dbReference type="PROSITE-ProRule" id="PRU00090"/>
    </source>
</evidence>
<dbReference type="SMART" id="SM00063">
    <property type="entry name" value="FRI"/>
    <property type="match status" value="1"/>
</dbReference>
<dbReference type="GO" id="GO:0035567">
    <property type="term" value="P:non-canonical Wnt signaling pathway"/>
    <property type="evidence" value="ECO:0007669"/>
    <property type="project" value="TreeGrafter"/>
</dbReference>
<keyword evidence="1" id="KW-0217">Developmental protein</keyword>
<dbReference type="GO" id="GO:0005886">
    <property type="term" value="C:plasma membrane"/>
    <property type="evidence" value="ECO:0007669"/>
    <property type="project" value="TreeGrafter"/>
</dbReference>
<dbReference type="AlphaFoldDB" id="T1QR49"/>
<keyword evidence="5" id="KW-0675">Receptor</keyword>
<evidence type="ECO:0000259" key="4">
    <source>
        <dbReference type="PROSITE" id="PS50038"/>
    </source>
</evidence>
<feature type="disulfide bond" evidence="3">
    <location>
        <begin position="79"/>
        <end position="103"/>
    </location>
</feature>
<dbReference type="Gene3D" id="1.10.2000.10">
    <property type="entry name" value="Frizzled cysteine-rich domain"/>
    <property type="match status" value="1"/>
</dbReference>
<accession>T1QR49</accession>
<sequence length="107" mass="12426">PQFRELKLLHEICRALPYKTTMFPNILGHRNQIESQLELDTFTPLLKLECSKYLRQFLCIAYLPTCSQLGAVPPCRELCEKARQSFMKVMSKFGATWPENLSCVKFP</sequence>
<name>T1QR49_9CNID</name>
<evidence type="ECO:0000256" key="1">
    <source>
        <dbReference type="ARBA" id="ARBA00022473"/>
    </source>
</evidence>
<dbReference type="PROSITE" id="PS50038">
    <property type="entry name" value="FZ"/>
    <property type="match status" value="1"/>
</dbReference>
<keyword evidence="2 3" id="KW-1015">Disulfide bond</keyword>